<dbReference type="InterPro" id="IPR011050">
    <property type="entry name" value="Pectin_lyase_fold/virulence"/>
</dbReference>
<evidence type="ECO:0000313" key="3">
    <source>
        <dbReference type="Proteomes" id="UP001156601"/>
    </source>
</evidence>
<dbReference type="Proteomes" id="UP001156601">
    <property type="component" value="Unassembled WGS sequence"/>
</dbReference>
<proteinExistence type="predicted"/>
<name>A0AA37SY52_9ALTE</name>
<feature type="chain" id="PRO_5041459267" description="Right handed beta helix domain-containing protein" evidence="1">
    <location>
        <begin position="26"/>
        <end position="656"/>
    </location>
</feature>
<accession>A0AA37SY52</accession>
<organism evidence="2 3">
    <name type="scientific">Agaribacter marinus</name>
    <dbReference type="NCBI Taxonomy" id="1431249"/>
    <lineage>
        <taxon>Bacteria</taxon>
        <taxon>Pseudomonadati</taxon>
        <taxon>Pseudomonadota</taxon>
        <taxon>Gammaproteobacteria</taxon>
        <taxon>Alteromonadales</taxon>
        <taxon>Alteromonadaceae</taxon>
        <taxon>Agaribacter</taxon>
    </lineage>
</organism>
<dbReference type="EMBL" id="BSOT01000005">
    <property type="protein sequence ID" value="GLR70419.1"/>
    <property type="molecule type" value="Genomic_DNA"/>
</dbReference>
<protein>
    <recommendedName>
        <fullName evidence="4">Right handed beta helix domain-containing protein</fullName>
    </recommendedName>
</protein>
<dbReference type="SMART" id="SM00710">
    <property type="entry name" value="PbH1"/>
    <property type="match status" value="7"/>
</dbReference>
<gene>
    <name evidence="2" type="ORF">GCM10007852_13270</name>
</gene>
<comment type="caution">
    <text evidence="2">The sequence shown here is derived from an EMBL/GenBank/DDBJ whole genome shotgun (WGS) entry which is preliminary data.</text>
</comment>
<dbReference type="InterPro" id="IPR012334">
    <property type="entry name" value="Pectin_lyas_fold"/>
</dbReference>
<keyword evidence="1" id="KW-0732">Signal</keyword>
<reference evidence="2" key="1">
    <citation type="journal article" date="2014" name="Int. J. Syst. Evol. Microbiol.">
        <title>Complete genome sequence of Corynebacterium casei LMG S-19264T (=DSM 44701T), isolated from a smear-ripened cheese.</title>
        <authorList>
            <consortium name="US DOE Joint Genome Institute (JGI-PGF)"/>
            <person name="Walter F."/>
            <person name="Albersmeier A."/>
            <person name="Kalinowski J."/>
            <person name="Ruckert C."/>
        </authorList>
    </citation>
    <scope>NUCLEOTIDE SEQUENCE</scope>
    <source>
        <strain evidence="2">NBRC 110023</strain>
    </source>
</reference>
<dbReference type="Gene3D" id="2.160.20.10">
    <property type="entry name" value="Single-stranded right-handed beta-helix, Pectin lyase-like"/>
    <property type="match status" value="1"/>
</dbReference>
<dbReference type="RefSeq" id="WP_284216716.1">
    <property type="nucleotide sequence ID" value="NZ_BSOT01000005.1"/>
</dbReference>
<dbReference type="AlphaFoldDB" id="A0AA37SY52"/>
<dbReference type="NCBIfam" id="NF041518">
    <property type="entry name" value="choice_anch_Q"/>
    <property type="match status" value="1"/>
</dbReference>
<dbReference type="InterPro" id="IPR006626">
    <property type="entry name" value="PbH1"/>
</dbReference>
<keyword evidence="3" id="KW-1185">Reference proteome</keyword>
<reference evidence="2" key="2">
    <citation type="submission" date="2023-01" db="EMBL/GenBank/DDBJ databases">
        <title>Draft genome sequence of Agaribacter marinus strain NBRC 110023.</title>
        <authorList>
            <person name="Sun Q."/>
            <person name="Mori K."/>
        </authorList>
    </citation>
    <scope>NUCLEOTIDE SEQUENCE</scope>
    <source>
        <strain evidence="2">NBRC 110023</strain>
    </source>
</reference>
<feature type="signal peptide" evidence="1">
    <location>
        <begin position="1"/>
        <end position="25"/>
    </location>
</feature>
<evidence type="ECO:0000313" key="2">
    <source>
        <dbReference type="EMBL" id="GLR70419.1"/>
    </source>
</evidence>
<dbReference type="InterPro" id="IPR059226">
    <property type="entry name" value="Choice_anch_Q_dom"/>
</dbReference>
<evidence type="ECO:0000256" key="1">
    <source>
        <dbReference type="SAM" id="SignalP"/>
    </source>
</evidence>
<sequence>MNLSILSTGLVVTTLTILPNATTLAASDTLACTLTENTCDQILSAQEDQFLVLMNQELAGARICLAAGRYKGLYVYNVQGSAEEPVTITNCGGKVTLDGKSETGSGAGIMNSRYIRLTGSGVDNIEYGIRIIDSGAHGVNADLGTRDFDVDRVEVSGGYSGISVRTYPQCDGSFTRENWSLENVKVNNNYVHDVSGEGLYIGTSHYHMSPTPICPDSNYLEAASKNITVHNNKIEDVGRDGIQIGGGIEGVNVFNNTIERYALSGDYGHIGGIQINPGTVGSFHSNWIEALSGDTKANAIQYAGGDASDVNIYNNVMIGAETAFLSLGRMSNPNHEVSVINNTIVNSSKLFYLFCPESTIENFTFKNNIFAGYQTIGDNYWADYQKIVGNDKLENCWVNGQIPFPTNNETDYHFSANLFFADANSAQFMHLDDYDFRLSDDSPAINAGEDYSWLIEYDYVGEPRNSASIDMGAYAYQAEVISLTYKVNFEGEDSEDGWNALPLTFYDTSVVSIWDETGTSNIGVAITSHFCGGKSAWGYIVTPEDPIVMPNDVLNSFWYTCSDQVGEITLSGLVPNTQYTLSLIGSRLASDTRITRYSVNQHQQDIVVSNNNDTVAVFEDMSSHDGVIKITVENQDNDSGNAYGYINGLVIHSTVE</sequence>
<evidence type="ECO:0008006" key="4">
    <source>
        <dbReference type="Google" id="ProtNLM"/>
    </source>
</evidence>
<dbReference type="SUPFAM" id="SSF51126">
    <property type="entry name" value="Pectin lyase-like"/>
    <property type="match status" value="1"/>
</dbReference>